<evidence type="ECO:0000256" key="2">
    <source>
        <dbReference type="SAM" id="SignalP"/>
    </source>
</evidence>
<dbReference type="Proteomes" id="UP001164459">
    <property type="component" value="Chromosome"/>
</dbReference>
<evidence type="ECO:0000313" key="4">
    <source>
        <dbReference type="Proteomes" id="UP001164459"/>
    </source>
</evidence>
<keyword evidence="4" id="KW-1185">Reference proteome</keyword>
<feature type="region of interest" description="Disordered" evidence="1">
    <location>
        <begin position="280"/>
        <end position="299"/>
    </location>
</feature>
<dbReference type="RefSeq" id="WP_269032947.1">
    <property type="nucleotide sequence ID" value="NZ_CP114040.1"/>
</dbReference>
<sequence length="299" mass="33935">MIRRRPRLLPLAVGAGVAAIGAVGPARATTPPEPDIGIWNQVMLDVNMDAKAKGLRLALDFHLRRMNSPLQYVKDMSGAVVETRQNPNTFVVVRPAIGYMWAKWGGFFVGYIWLPDFFDDPVFARTRNVDEHRIYTQLTLRWAVEGRFDINWRNRVEHRIRTHGIGSDDIVDGVPQTMGMSRWAHRLRQQLRVAVNLKKGAPWQLLLYDEFFFHLTRTAYTEPGFDQNRVFVGLAYDTKAVRVEFGYLNQYIQRPHDPDNNNHLLSMAFIIKLAPGQKAKPAAAAPAPPDEGGAPAPRR</sequence>
<feature type="signal peptide" evidence="2">
    <location>
        <begin position="1"/>
        <end position="28"/>
    </location>
</feature>
<dbReference type="InterPro" id="IPR019619">
    <property type="entry name" value="DUF2490"/>
</dbReference>
<protein>
    <submittedName>
        <fullName evidence="3">DUF2490 domain-containing protein</fullName>
    </submittedName>
</protein>
<evidence type="ECO:0000313" key="3">
    <source>
        <dbReference type="EMBL" id="WAS90620.1"/>
    </source>
</evidence>
<dbReference type="EMBL" id="CP114040">
    <property type="protein sequence ID" value="WAS90620.1"/>
    <property type="molecule type" value="Genomic_DNA"/>
</dbReference>
<reference evidence="3" key="1">
    <citation type="submission" date="2022-11" db="EMBL/GenBank/DDBJ databases">
        <title>Minimal conservation of predation-associated metabolite biosynthetic gene clusters underscores biosynthetic potential of Myxococcota including descriptions for ten novel species: Archangium lansinium sp. nov., Myxococcus landrumus sp. nov., Nannocystis bai.</title>
        <authorList>
            <person name="Ahearne A."/>
            <person name="Stevens C."/>
            <person name="Dowd S."/>
        </authorList>
    </citation>
    <scope>NUCLEOTIDE SEQUENCE</scope>
    <source>
        <strain evidence="3">Fl3</strain>
    </source>
</reference>
<dbReference type="Pfam" id="PF10677">
    <property type="entry name" value="DUF2490"/>
    <property type="match status" value="1"/>
</dbReference>
<accession>A0ABY7GUP7</accession>
<gene>
    <name evidence="3" type="ORF">O0S08_30910</name>
</gene>
<proteinExistence type="predicted"/>
<feature type="chain" id="PRO_5047116053" evidence="2">
    <location>
        <begin position="29"/>
        <end position="299"/>
    </location>
</feature>
<keyword evidence="2" id="KW-0732">Signal</keyword>
<evidence type="ECO:0000256" key="1">
    <source>
        <dbReference type="SAM" id="MobiDB-lite"/>
    </source>
</evidence>
<organism evidence="3 4">
    <name type="scientific">Nannocystis punicea</name>
    <dbReference type="NCBI Taxonomy" id="2995304"/>
    <lineage>
        <taxon>Bacteria</taxon>
        <taxon>Pseudomonadati</taxon>
        <taxon>Myxococcota</taxon>
        <taxon>Polyangia</taxon>
        <taxon>Nannocystales</taxon>
        <taxon>Nannocystaceae</taxon>
        <taxon>Nannocystis</taxon>
    </lineage>
</organism>
<name>A0ABY7GUP7_9BACT</name>